<dbReference type="RefSeq" id="WP_264506080.1">
    <property type="nucleotide sequence ID" value="NZ_JAPDFL010000001.1"/>
</dbReference>
<sequence>MSPDFALRQDIVVRSGTEFLTEFTFERLSSQVLTLSIPLPPRASSGPLPISLRASRPLSPGFPDTRSLGVVLLDLYPVCHD</sequence>
<accession>A0ABT3H079</accession>
<organism evidence="1 2">
    <name type="scientific">Pararhodobacter zhoushanensis</name>
    <dbReference type="NCBI Taxonomy" id="2479545"/>
    <lineage>
        <taxon>Bacteria</taxon>
        <taxon>Pseudomonadati</taxon>
        <taxon>Pseudomonadota</taxon>
        <taxon>Alphaproteobacteria</taxon>
        <taxon>Rhodobacterales</taxon>
        <taxon>Paracoccaceae</taxon>
        <taxon>Pararhodobacter</taxon>
    </lineage>
</organism>
<gene>
    <name evidence="1" type="ORF">OKW52_12920</name>
</gene>
<name>A0ABT3H079_9RHOB</name>
<proteinExistence type="predicted"/>
<keyword evidence="2" id="KW-1185">Reference proteome</keyword>
<evidence type="ECO:0000313" key="1">
    <source>
        <dbReference type="EMBL" id="MCW1933133.1"/>
    </source>
</evidence>
<dbReference type="EMBL" id="JAPDFL010000001">
    <property type="protein sequence ID" value="MCW1933133.1"/>
    <property type="molecule type" value="Genomic_DNA"/>
</dbReference>
<protein>
    <submittedName>
        <fullName evidence="1">Uncharacterized protein</fullName>
    </submittedName>
</protein>
<dbReference type="Proteomes" id="UP001208938">
    <property type="component" value="Unassembled WGS sequence"/>
</dbReference>
<reference evidence="1 2" key="1">
    <citation type="submission" date="2022-10" db="EMBL/GenBank/DDBJ databases">
        <title>Pararhodobacter sp. nov., isolated from marine algae.</title>
        <authorList>
            <person name="Choi B.J."/>
            <person name="Kim J.M."/>
            <person name="Lee J.K."/>
            <person name="Choi D.G."/>
            <person name="Jeon C.O."/>
        </authorList>
    </citation>
    <scope>NUCLEOTIDE SEQUENCE [LARGE SCALE GENOMIC DNA]</scope>
    <source>
        <strain evidence="1 2">ZQ420</strain>
    </source>
</reference>
<evidence type="ECO:0000313" key="2">
    <source>
        <dbReference type="Proteomes" id="UP001208938"/>
    </source>
</evidence>
<comment type="caution">
    <text evidence="1">The sequence shown here is derived from an EMBL/GenBank/DDBJ whole genome shotgun (WGS) entry which is preliminary data.</text>
</comment>